<gene>
    <name evidence="3" type="ORF">JCM31447_29630</name>
</gene>
<evidence type="ECO:0000313" key="3">
    <source>
        <dbReference type="EMBL" id="BBH54492.1"/>
    </source>
</evidence>
<dbReference type="SUPFAM" id="SSF53850">
    <property type="entry name" value="Periplasmic binding protein-like II"/>
    <property type="match status" value="1"/>
</dbReference>
<dbReference type="AlphaFoldDB" id="A0A4P2W020"/>
<dbReference type="SMART" id="SM00062">
    <property type="entry name" value="PBPb"/>
    <property type="match status" value="1"/>
</dbReference>
<evidence type="ECO:0000256" key="1">
    <source>
        <dbReference type="ARBA" id="ARBA00022729"/>
    </source>
</evidence>
<evidence type="ECO:0000313" key="4">
    <source>
        <dbReference type="Proteomes" id="UP000291236"/>
    </source>
</evidence>
<dbReference type="Gene3D" id="3.40.190.10">
    <property type="entry name" value="Periplasmic binding protein-like II"/>
    <property type="match status" value="2"/>
</dbReference>
<accession>A0A4P2W020</accession>
<dbReference type="RefSeq" id="WP_130612333.1">
    <property type="nucleotide sequence ID" value="NZ_AP019368.1"/>
</dbReference>
<name>A0A4P2W020_FLUSA</name>
<dbReference type="EMBL" id="AP019368">
    <property type="protein sequence ID" value="BBH54492.1"/>
    <property type="molecule type" value="Genomic_DNA"/>
</dbReference>
<proteinExistence type="predicted"/>
<sequence length="256" mass="30058">MRIFTLLILLLLINNSYGKNLTIKLSTLDLYPYVGQSTRKNGIVQNIIESAFDVINYDMETNFMPWDNALNETMIGNYDAVFPVSLTEERKKYFYYSEPVYYHHLVFLISIHSNIIYNKYDNLNKTYDELKKYRFGVVRAYANEKNFDQRTDLTKIISNNDTSNLLKLKNKTVDIVYIDKYVATFLIYKMNDQFKDQFKFLEPELANEALYIAFSKKAKDALNKRDSFNAGLKKIKESGLYDKILSNFQKTTSQPN</sequence>
<keyword evidence="4" id="KW-1185">Reference proteome</keyword>
<feature type="domain" description="Solute-binding protein family 3/N-terminal" evidence="2">
    <location>
        <begin position="22"/>
        <end position="247"/>
    </location>
</feature>
<keyword evidence="1" id="KW-0732">Signal</keyword>
<organism evidence="3 4">
    <name type="scientific">Fluviispira sanaruensis</name>
    <dbReference type="NCBI Taxonomy" id="2493639"/>
    <lineage>
        <taxon>Bacteria</taxon>
        <taxon>Pseudomonadati</taxon>
        <taxon>Bdellovibrionota</taxon>
        <taxon>Oligoflexia</taxon>
        <taxon>Silvanigrellales</taxon>
        <taxon>Silvanigrellaceae</taxon>
        <taxon>Fluviispira</taxon>
    </lineage>
</organism>
<dbReference type="KEGG" id="sbf:JCM31447_29630"/>
<dbReference type="OrthoDB" id="5296667at2"/>
<dbReference type="PANTHER" id="PTHR35936:SF25">
    <property type="entry name" value="ABC TRANSPORTER SUBSTRATE-BINDING PROTEIN"/>
    <property type="match status" value="1"/>
</dbReference>
<dbReference type="PANTHER" id="PTHR35936">
    <property type="entry name" value="MEMBRANE-BOUND LYTIC MUREIN TRANSGLYCOSYLASE F"/>
    <property type="match status" value="1"/>
</dbReference>
<reference evidence="3 4" key="1">
    <citation type="submission" date="2018-12" db="EMBL/GenBank/DDBJ databases">
        <title>Rubrispira sanarue gen. nov., sp., nov., a member of the order Silvanigrellales, isolated from a brackish lake in Hamamatsu Japan.</title>
        <authorList>
            <person name="Maejima Y."/>
            <person name="Iino T."/>
            <person name="Muraguchi Y."/>
            <person name="Fukuda K."/>
            <person name="Nojiri H."/>
            <person name="Ohkuma M."/>
            <person name="Moriuchi R."/>
            <person name="Dohra H."/>
            <person name="Kimbara K."/>
            <person name="Shintani M."/>
        </authorList>
    </citation>
    <scope>NUCLEOTIDE SEQUENCE [LARGE SCALE GENOMIC DNA]</scope>
    <source>
        <strain evidence="3 4">RF1110005</strain>
    </source>
</reference>
<dbReference type="Proteomes" id="UP000291236">
    <property type="component" value="Chromosome"/>
</dbReference>
<dbReference type="Pfam" id="PF00497">
    <property type="entry name" value="SBP_bac_3"/>
    <property type="match status" value="1"/>
</dbReference>
<dbReference type="InterPro" id="IPR001638">
    <property type="entry name" value="Solute-binding_3/MltF_N"/>
</dbReference>
<protein>
    <submittedName>
        <fullName evidence="3">Amino acid ABC transporter substrate-binding protein</fullName>
    </submittedName>
</protein>
<evidence type="ECO:0000259" key="2">
    <source>
        <dbReference type="SMART" id="SM00062"/>
    </source>
</evidence>